<dbReference type="KEGG" id="lgi:LOTGIDRAFT_126693"/>
<sequence length="430" mass="50236">MSQLEDVYPTGCYLKAGDEAIVTIQTEEALKYGWRLQIGCHTDRLHTVDNHIRWPYLTETVPVDRRRFKITSLYGGLIYFISPGRRCALEAVLSNVVEAPFFDLTNRARVDGWKERRYAPGLWADICGQFIIITLPSKNIRHIDDLTEVMRAWDEVVRANHHLRGSNIHRYRRQWIVTDVQPLGGAMHAGYPIVTGLDLTIATNKSFLLNYNQIIDGGFWNVFSEIGHNMQKSAWTFKGTENVTNDIFTLYVYDIVCRIGPWMPERLLSRIKYVKRYLDRDEGFFEWLTEPSLALFIYAQLANHFGWGLYKSIFRKYRLMNQSAIPHHNVTKIDFWFTSLSEIAGYNLAPLCDFWRIPLSTAVRNHLTQFPPFLPDDEVTRLAPQRVREICEFYHGVIMTSPRKVEDNFKDDFEQPRFQQPAVMTHIMRS</sequence>
<dbReference type="AlphaFoldDB" id="V4BHI6"/>
<dbReference type="RefSeq" id="XP_009061190.1">
    <property type="nucleotide sequence ID" value="XM_009062942.1"/>
</dbReference>
<dbReference type="Gene3D" id="1.10.390.30">
    <property type="entry name" value="Peptidase M60, enhancin-like domain 3"/>
    <property type="match status" value="1"/>
</dbReference>
<dbReference type="InterPro" id="IPR042279">
    <property type="entry name" value="Pep_M60_3"/>
</dbReference>
<dbReference type="SMART" id="SM01276">
    <property type="entry name" value="M60-like"/>
    <property type="match status" value="1"/>
</dbReference>
<dbReference type="InterPro" id="IPR031161">
    <property type="entry name" value="Peptidase_M60_dom"/>
</dbReference>
<dbReference type="InterPro" id="IPR051244">
    <property type="entry name" value="TCAF"/>
</dbReference>
<dbReference type="HOGENOM" id="CLU_638249_0_0_1"/>
<proteinExistence type="predicted"/>
<dbReference type="OMA" id="MWIVADE"/>
<organism evidence="2 3">
    <name type="scientific">Lottia gigantea</name>
    <name type="common">Giant owl limpet</name>
    <dbReference type="NCBI Taxonomy" id="225164"/>
    <lineage>
        <taxon>Eukaryota</taxon>
        <taxon>Metazoa</taxon>
        <taxon>Spiralia</taxon>
        <taxon>Lophotrochozoa</taxon>
        <taxon>Mollusca</taxon>
        <taxon>Gastropoda</taxon>
        <taxon>Patellogastropoda</taxon>
        <taxon>Lottioidea</taxon>
        <taxon>Lottiidae</taxon>
        <taxon>Lottia</taxon>
    </lineage>
</organism>
<dbReference type="CTD" id="20232623"/>
<keyword evidence="3" id="KW-1185">Reference proteome</keyword>
<protein>
    <recommendedName>
        <fullName evidence="1">Peptidase M60 domain-containing protein</fullName>
    </recommendedName>
</protein>
<dbReference type="Pfam" id="PF13402">
    <property type="entry name" value="Peptidase_M60"/>
    <property type="match status" value="1"/>
</dbReference>
<evidence type="ECO:0000313" key="2">
    <source>
        <dbReference type="EMBL" id="ESO88164.1"/>
    </source>
</evidence>
<reference evidence="2 3" key="1">
    <citation type="journal article" date="2013" name="Nature">
        <title>Insights into bilaterian evolution from three spiralian genomes.</title>
        <authorList>
            <person name="Simakov O."/>
            <person name="Marletaz F."/>
            <person name="Cho S.J."/>
            <person name="Edsinger-Gonzales E."/>
            <person name="Havlak P."/>
            <person name="Hellsten U."/>
            <person name="Kuo D.H."/>
            <person name="Larsson T."/>
            <person name="Lv J."/>
            <person name="Arendt D."/>
            <person name="Savage R."/>
            <person name="Osoegawa K."/>
            <person name="de Jong P."/>
            <person name="Grimwood J."/>
            <person name="Chapman J.A."/>
            <person name="Shapiro H."/>
            <person name="Aerts A."/>
            <person name="Otillar R.P."/>
            <person name="Terry A.Y."/>
            <person name="Boore J.L."/>
            <person name="Grigoriev I.V."/>
            <person name="Lindberg D.R."/>
            <person name="Seaver E.C."/>
            <person name="Weisblat D.A."/>
            <person name="Putnam N.H."/>
            <person name="Rokhsar D.S."/>
        </authorList>
    </citation>
    <scope>NUCLEOTIDE SEQUENCE [LARGE SCALE GENOMIC DNA]</scope>
</reference>
<dbReference type="Proteomes" id="UP000030746">
    <property type="component" value="Unassembled WGS sequence"/>
</dbReference>
<gene>
    <name evidence="2" type="ORF">LOTGIDRAFT_126693</name>
</gene>
<dbReference type="Gene3D" id="2.60.120.1250">
    <property type="entry name" value="Peptidase M60, enhancin-like domain 1"/>
    <property type="match status" value="1"/>
</dbReference>
<dbReference type="InterPro" id="IPR035423">
    <property type="entry name" value="M60-like_N"/>
</dbReference>
<accession>V4BHI6</accession>
<dbReference type="PROSITE" id="PS51723">
    <property type="entry name" value="PEPTIDASE_M60"/>
    <property type="match status" value="1"/>
</dbReference>
<evidence type="ECO:0000313" key="3">
    <source>
        <dbReference type="Proteomes" id="UP000030746"/>
    </source>
</evidence>
<dbReference type="PANTHER" id="PTHR15730">
    <property type="entry name" value="EXPERIMENTAL AUTOIMMUNE PROSTATITIS ANTIGEN 2-RELATED"/>
    <property type="match status" value="1"/>
</dbReference>
<name>V4BHI6_LOTGI</name>
<dbReference type="Pfam" id="PF17291">
    <property type="entry name" value="M60-like_N"/>
    <property type="match status" value="1"/>
</dbReference>
<dbReference type="Gene3D" id="3.40.390.80">
    <property type="entry name" value="Peptidase M60, enhancin-like domain 2"/>
    <property type="match status" value="1"/>
</dbReference>
<dbReference type="PANTHER" id="PTHR15730:SF5">
    <property type="entry name" value="SI:CH211-210B2.2-RELATED"/>
    <property type="match status" value="1"/>
</dbReference>
<dbReference type="GeneID" id="20232623"/>
<dbReference type="EMBL" id="KB202752">
    <property type="protein sequence ID" value="ESO88164.1"/>
    <property type="molecule type" value="Genomic_DNA"/>
</dbReference>
<dbReference type="OrthoDB" id="10260387at2759"/>
<feature type="domain" description="Peptidase M60" evidence="1">
    <location>
        <begin position="5"/>
        <end position="306"/>
    </location>
</feature>
<evidence type="ECO:0000259" key="1">
    <source>
        <dbReference type="PROSITE" id="PS51723"/>
    </source>
</evidence>